<reference evidence="2 3" key="1">
    <citation type="submission" date="2019-06" db="EMBL/GenBank/DDBJ databases">
        <title>Draft genomes of female and male turbot (Scophthalmus maximus).</title>
        <authorList>
            <person name="Xu H."/>
            <person name="Xu X.-W."/>
            <person name="Shao C."/>
            <person name="Chen S."/>
        </authorList>
    </citation>
    <scope>NUCLEOTIDE SEQUENCE [LARGE SCALE GENOMIC DNA]</scope>
    <source>
        <strain evidence="2">Ysfricsl-2016a</strain>
        <tissue evidence="2">Blood</tissue>
    </source>
</reference>
<dbReference type="Proteomes" id="UP000438429">
    <property type="component" value="Unassembled WGS sequence"/>
</dbReference>
<accession>A0A6A4RTY5</accession>
<gene>
    <name evidence="2" type="ORF">F2P81_022314</name>
</gene>
<evidence type="ECO:0000313" key="3">
    <source>
        <dbReference type="Proteomes" id="UP000438429"/>
    </source>
</evidence>
<evidence type="ECO:0000313" key="2">
    <source>
        <dbReference type="EMBL" id="KAF0025433.1"/>
    </source>
</evidence>
<feature type="compositionally biased region" description="Basic and acidic residues" evidence="1">
    <location>
        <begin position="62"/>
        <end position="73"/>
    </location>
</feature>
<comment type="caution">
    <text evidence="2">The sequence shown here is derived from an EMBL/GenBank/DDBJ whole genome shotgun (WGS) entry which is preliminary data.</text>
</comment>
<evidence type="ECO:0000256" key="1">
    <source>
        <dbReference type="SAM" id="MobiDB-lite"/>
    </source>
</evidence>
<protein>
    <submittedName>
        <fullName evidence="2">Uncharacterized protein</fullName>
    </submittedName>
</protein>
<organism evidence="2 3">
    <name type="scientific">Scophthalmus maximus</name>
    <name type="common">Turbot</name>
    <name type="synonym">Psetta maxima</name>
    <dbReference type="NCBI Taxonomy" id="52904"/>
    <lineage>
        <taxon>Eukaryota</taxon>
        <taxon>Metazoa</taxon>
        <taxon>Chordata</taxon>
        <taxon>Craniata</taxon>
        <taxon>Vertebrata</taxon>
        <taxon>Euteleostomi</taxon>
        <taxon>Actinopterygii</taxon>
        <taxon>Neopterygii</taxon>
        <taxon>Teleostei</taxon>
        <taxon>Neoteleostei</taxon>
        <taxon>Acanthomorphata</taxon>
        <taxon>Carangaria</taxon>
        <taxon>Pleuronectiformes</taxon>
        <taxon>Pleuronectoidei</taxon>
        <taxon>Scophthalmidae</taxon>
        <taxon>Scophthalmus</taxon>
    </lineage>
</organism>
<proteinExistence type="predicted"/>
<dbReference type="EMBL" id="VEVO01000020">
    <property type="protein sequence ID" value="KAF0025433.1"/>
    <property type="molecule type" value="Genomic_DNA"/>
</dbReference>
<name>A0A6A4RTY5_SCOMX</name>
<feature type="region of interest" description="Disordered" evidence="1">
    <location>
        <begin position="62"/>
        <end position="86"/>
    </location>
</feature>
<sequence length="86" mass="9871">MQTKQRVFLPVDLCAAQRTKLLQGLIYPAPHISFVKQLDKDKKASLNNTRHHVSMKIVRQIRDESHQQPEENCTRPVQVRTGTPVA</sequence>
<dbReference type="AlphaFoldDB" id="A0A6A4RTY5"/>